<accession>A0A4Z2HSA0</accession>
<gene>
    <name evidence="1" type="ORF">EYF80_021031</name>
</gene>
<dbReference type="Proteomes" id="UP000314294">
    <property type="component" value="Unassembled WGS sequence"/>
</dbReference>
<reference evidence="1 2" key="1">
    <citation type="submission" date="2019-03" db="EMBL/GenBank/DDBJ databases">
        <title>First draft genome of Liparis tanakae, snailfish: a comprehensive survey of snailfish specific genes.</title>
        <authorList>
            <person name="Kim W."/>
            <person name="Song I."/>
            <person name="Jeong J.-H."/>
            <person name="Kim D."/>
            <person name="Kim S."/>
            <person name="Ryu S."/>
            <person name="Song J.Y."/>
            <person name="Lee S.K."/>
        </authorList>
    </citation>
    <scope>NUCLEOTIDE SEQUENCE [LARGE SCALE GENOMIC DNA]</scope>
    <source>
        <tissue evidence="1">Muscle</tissue>
    </source>
</reference>
<comment type="caution">
    <text evidence="1">The sequence shown here is derived from an EMBL/GenBank/DDBJ whole genome shotgun (WGS) entry which is preliminary data.</text>
</comment>
<protein>
    <submittedName>
        <fullName evidence="1">Uncharacterized protein</fullName>
    </submittedName>
</protein>
<keyword evidence="2" id="KW-1185">Reference proteome</keyword>
<organism evidence="1 2">
    <name type="scientific">Liparis tanakae</name>
    <name type="common">Tanaka's snailfish</name>
    <dbReference type="NCBI Taxonomy" id="230148"/>
    <lineage>
        <taxon>Eukaryota</taxon>
        <taxon>Metazoa</taxon>
        <taxon>Chordata</taxon>
        <taxon>Craniata</taxon>
        <taxon>Vertebrata</taxon>
        <taxon>Euteleostomi</taxon>
        <taxon>Actinopterygii</taxon>
        <taxon>Neopterygii</taxon>
        <taxon>Teleostei</taxon>
        <taxon>Neoteleostei</taxon>
        <taxon>Acanthomorphata</taxon>
        <taxon>Eupercaria</taxon>
        <taxon>Perciformes</taxon>
        <taxon>Cottioidei</taxon>
        <taxon>Cottales</taxon>
        <taxon>Liparidae</taxon>
        <taxon>Liparis</taxon>
    </lineage>
</organism>
<name>A0A4Z2HSA0_9TELE</name>
<dbReference type="EMBL" id="SRLO01000185">
    <property type="protein sequence ID" value="TNN68719.1"/>
    <property type="molecule type" value="Genomic_DNA"/>
</dbReference>
<sequence>MAGWFFLVYSGRKLSFMMRKQTSSRSKKQANSEEFNPGYLSVRHQCGPAHRDSRGKDIFSVAVQCKDRTTPSGQCSRAEDWTLGNLDSIKSYVTAVLIRPAVVPLFHTSNWVSAGKVETHHLLPPEEEEEEERPYVSMFLAILTNWGPVDKTKQIKCG</sequence>
<proteinExistence type="predicted"/>
<evidence type="ECO:0000313" key="1">
    <source>
        <dbReference type="EMBL" id="TNN68719.1"/>
    </source>
</evidence>
<dbReference type="AlphaFoldDB" id="A0A4Z2HSA0"/>
<evidence type="ECO:0000313" key="2">
    <source>
        <dbReference type="Proteomes" id="UP000314294"/>
    </source>
</evidence>